<evidence type="ECO:0000259" key="7">
    <source>
        <dbReference type="Pfam" id="PF04542"/>
    </source>
</evidence>
<evidence type="ECO:0000256" key="5">
    <source>
        <dbReference type="ARBA" id="ARBA00023163"/>
    </source>
</evidence>
<dbReference type="InterPro" id="IPR039425">
    <property type="entry name" value="RNA_pol_sigma-70-like"/>
</dbReference>
<name>A0A1Y3U443_9FIRM</name>
<proteinExistence type="inferred from homology"/>
<dbReference type="InterPro" id="IPR000838">
    <property type="entry name" value="RNA_pol_sigma70_ECF_CS"/>
</dbReference>
<evidence type="ECO:0000313" key="9">
    <source>
        <dbReference type="EMBL" id="OUN43544.1"/>
    </source>
</evidence>
<dbReference type="NCBIfam" id="TIGR02937">
    <property type="entry name" value="sigma70-ECF"/>
    <property type="match status" value="1"/>
</dbReference>
<keyword evidence="5 6" id="KW-0804">Transcription</keyword>
<dbReference type="Proteomes" id="UP000195455">
    <property type="component" value="Unassembled WGS sequence"/>
</dbReference>
<dbReference type="GO" id="GO:0006352">
    <property type="term" value="P:DNA-templated transcription initiation"/>
    <property type="evidence" value="ECO:0007669"/>
    <property type="project" value="InterPro"/>
</dbReference>
<dbReference type="SUPFAM" id="SSF88946">
    <property type="entry name" value="Sigma2 domain of RNA polymerase sigma factors"/>
    <property type="match status" value="1"/>
</dbReference>
<keyword evidence="2 6" id="KW-0805">Transcription regulation</keyword>
<dbReference type="GO" id="GO:0003677">
    <property type="term" value="F:DNA binding"/>
    <property type="evidence" value="ECO:0007669"/>
    <property type="project" value="UniProtKB-KW"/>
</dbReference>
<dbReference type="InterPro" id="IPR013324">
    <property type="entry name" value="RNA_pol_sigma_r3/r4-like"/>
</dbReference>
<comment type="caution">
    <text evidence="9">The sequence shown here is derived from an EMBL/GenBank/DDBJ whole genome shotgun (WGS) entry which is preliminary data.</text>
</comment>
<dbReference type="Pfam" id="PF04542">
    <property type="entry name" value="Sigma70_r2"/>
    <property type="match status" value="1"/>
</dbReference>
<dbReference type="GO" id="GO:0016987">
    <property type="term" value="F:sigma factor activity"/>
    <property type="evidence" value="ECO:0007669"/>
    <property type="project" value="UniProtKB-KW"/>
</dbReference>
<feature type="domain" description="RNA polymerase sigma factor 70 region 4 type 2" evidence="8">
    <location>
        <begin position="121"/>
        <end position="172"/>
    </location>
</feature>
<evidence type="ECO:0000259" key="8">
    <source>
        <dbReference type="Pfam" id="PF08281"/>
    </source>
</evidence>
<dbReference type="InterPro" id="IPR013325">
    <property type="entry name" value="RNA_pol_sigma_r2"/>
</dbReference>
<keyword evidence="3 6" id="KW-0731">Sigma factor</keyword>
<keyword evidence="4 6" id="KW-0238">DNA-binding</keyword>
<evidence type="ECO:0000313" key="10">
    <source>
        <dbReference type="Proteomes" id="UP000195455"/>
    </source>
</evidence>
<protein>
    <recommendedName>
        <fullName evidence="6">RNA polymerase sigma factor</fullName>
    </recommendedName>
</protein>
<dbReference type="Gene3D" id="1.10.1740.10">
    <property type="match status" value="1"/>
</dbReference>
<dbReference type="EMBL" id="NFHM01000008">
    <property type="protein sequence ID" value="OUN43544.1"/>
    <property type="molecule type" value="Genomic_DNA"/>
</dbReference>
<dbReference type="RefSeq" id="WP_087989162.1">
    <property type="nucleotide sequence ID" value="NZ_NFHM01000008.1"/>
</dbReference>
<dbReference type="InterPro" id="IPR014284">
    <property type="entry name" value="RNA_pol_sigma-70_dom"/>
</dbReference>
<dbReference type="Gene3D" id="1.10.10.10">
    <property type="entry name" value="Winged helix-like DNA-binding domain superfamily/Winged helix DNA-binding domain"/>
    <property type="match status" value="1"/>
</dbReference>
<evidence type="ECO:0000256" key="4">
    <source>
        <dbReference type="ARBA" id="ARBA00023125"/>
    </source>
</evidence>
<dbReference type="Pfam" id="PF08281">
    <property type="entry name" value="Sigma70_r4_2"/>
    <property type="match status" value="1"/>
</dbReference>
<sequence>MMKRKYTEEKGGERIDRAKKIAILLSDYQNLIFSLCYQMTQNYFEAEDLAQETFVAAYEHLDSFDGQHEKAWLCRIAMNKCLDFQRKNRRGAIPQDENVFMELADRENVENKVLAEEVQAELQKACESLKPPYRDIAVAYFCQEKSPEEIATEQKKNIKTVQTQIYRARARLQKIYGKEQMPWDSVSQRNN</sequence>
<dbReference type="InterPro" id="IPR013249">
    <property type="entry name" value="RNA_pol_sigma70_r4_t2"/>
</dbReference>
<dbReference type="PANTHER" id="PTHR43133:SF60">
    <property type="entry name" value="RNA POLYMERASE SIGMA FACTOR SIGV"/>
    <property type="match status" value="1"/>
</dbReference>
<evidence type="ECO:0000256" key="2">
    <source>
        <dbReference type="ARBA" id="ARBA00023015"/>
    </source>
</evidence>
<dbReference type="PANTHER" id="PTHR43133">
    <property type="entry name" value="RNA POLYMERASE ECF-TYPE SIGMA FACTO"/>
    <property type="match status" value="1"/>
</dbReference>
<comment type="similarity">
    <text evidence="1 6">Belongs to the sigma-70 factor family. ECF subfamily.</text>
</comment>
<dbReference type="SUPFAM" id="SSF88659">
    <property type="entry name" value="Sigma3 and sigma4 domains of RNA polymerase sigma factors"/>
    <property type="match status" value="1"/>
</dbReference>
<dbReference type="AlphaFoldDB" id="A0A1Y3U443"/>
<organism evidence="9 10">
    <name type="scientific">Anaerotignum lactatifermentans</name>
    <dbReference type="NCBI Taxonomy" id="160404"/>
    <lineage>
        <taxon>Bacteria</taxon>
        <taxon>Bacillati</taxon>
        <taxon>Bacillota</taxon>
        <taxon>Clostridia</taxon>
        <taxon>Lachnospirales</taxon>
        <taxon>Anaerotignaceae</taxon>
        <taxon>Anaerotignum</taxon>
    </lineage>
</organism>
<accession>A0A1Y3U443</accession>
<gene>
    <name evidence="9" type="ORF">B5G26_06790</name>
</gene>
<reference evidence="10" key="1">
    <citation type="submission" date="2017-04" db="EMBL/GenBank/DDBJ databases">
        <title>Function of individual gut microbiota members based on whole genome sequencing of pure cultures obtained from chicken caecum.</title>
        <authorList>
            <person name="Medvecky M."/>
            <person name="Cejkova D."/>
            <person name="Polansky O."/>
            <person name="Karasova D."/>
            <person name="Kubasova T."/>
            <person name="Cizek A."/>
            <person name="Rychlik I."/>
        </authorList>
    </citation>
    <scope>NUCLEOTIDE SEQUENCE [LARGE SCALE GENOMIC DNA]</scope>
    <source>
        <strain evidence="10">An75</strain>
    </source>
</reference>
<dbReference type="GO" id="GO:0006950">
    <property type="term" value="P:response to stress"/>
    <property type="evidence" value="ECO:0007669"/>
    <property type="project" value="UniProtKB-ARBA"/>
</dbReference>
<dbReference type="PROSITE" id="PS01063">
    <property type="entry name" value="SIGMA70_ECF"/>
    <property type="match status" value="1"/>
</dbReference>
<evidence type="ECO:0000256" key="3">
    <source>
        <dbReference type="ARBA" id="ARBA00023082"/>
    </source>
</evidence>
<evidence type="ECO:0000256" key="1">
    <source>
        <dbReference type="ARBA" id="ARBA00010641"/>
    </source>
</evidence>
<feature type="domain" description="RNA polymerase sigma-70 region 2" evidence="7">
    <location>
        <begin position="25"/>
        <end position="90"/>
    </location>
</feature>
<dbReference type="InterPro" id="IPR007627">
    <property type="entry name" value="RNA_pol_sigma70_r2"/>
</dbReference>
<evidence type="ECO:0000256" key="6">
    <source>
        <dbReference type="RuleBase" id="RU000716"/>
    </source>
</evidence>
<dbReference type="InterPro" id="IPR036388">
    <property type="entry name" value="WH-like_DNA-bd_sf"/>
</dbReference>